<dbReference type="PROSITE" id="PS50975">
    <property type="entry name" value="ATP_GRASP"/>
    <property type="match status" value="1"/>
</dbReference>
<dbReference type="GO" id="GO:0016879">
    <property type="term" value="F:ligase activity, forming carbon-nitrogen bonds"/>
    <property type="evidence" value="ECO:0007669"/>
    <property type="project" value="TreeGrafter"/>
</dbReference>
<keyword evidence="5" id="KW-1185">Reference proteome</keyword>
<dbReference type="OrthoDB" id="6808660at2"/>
<dbReference type="SUPFAM" id="SSF56059">
    <property type="entry name" value="Glutathione synthetase ATP-binding domain-like"/>
    <property type="match status" value="1"/>
</dbReference>
<keyword evidence="2" id="KW-0067">ATP-binding</keyword>
<dbReference type="EMBL" id="CP000510">
    <property type="protein sequence ID" value="ABM04190.1"/>
    <property type="molecule type" value="Genomic_DNA"/>
</dbReference>
<evidence type="ECO:0000256" key="1">
    <source>
        <dbReference type="ARBA" id="ARBA00023211"/>
    </source>
</evidence>
<reference evidence="4 5" key="1">
    <citation type="submission" date="2007-01" db="EMBL/GenBank/DDBJ databases">
        <title>Complete sequence of Psychromonas ingrahamii 37.</title>
        <authorList>
            <consortium name="US DOE Joint Genome Institute"/>
            <person name="Copeland A."/>
            <person name="Lucas S."/>
            <person name="Lapidus A."/>
            <person name="Barry K."/>
            <person name="Detter J.C."/>
            <person name="Glavina del Rio T."/>
            <person name="Hammon N."/>
            <person name="Israni S."/>
            <person name="Dalin E."/>
            <person name="Tice H."/>
            <person name="Pitluck S."/>
            <person name="Thompson L.S."/>
            <person name="Brettin T."/>
            <person name="Bruce D."/>
            <person name="Han C."/>
            <person name="Tapia R."/>
            <person name="Schmutz J."/>
            <person name="Larimer F."/>
            <person name="Land M."/>
            <person name="Hauser L."/>
            <person name="Kyrpides N."/>
            <person name="Ivanova N."/>
            <person name="Staley J."/>
            <person name="Richardson P."/>
        </authorList>
    </citation>
    <scope>NUCLEOTIDE SEQUENCE [LARGE SCALE GENOMIC DNA]</scope>
    <source>
        <strain evidence="4 5">37</strain>
    </source>
</reference>
<proteinExistence type="predicted"/>
<dbReference type="eggNOG" id="COG0189">
    <property type="taxonomic scope" value="Bacteria"/>
</dbReference>
<dbReference type="AlphaFoldDB" id="A1SXH5"/>
<dbReference type="Gene3D" id="3.30.470.20">
    <property type="entry name" value="ATP-grasp fold, B domain"/>
    <property type="match status" value="1"/>
</dbReference>
<dbReference type="STRING" id="357804.Ping_2459"/>
<dbReference type="GO" id="GO:0005524">
    <property type="term" value="F:ATP binding"/>
    <property type="evidence" value="ECO:0007669"/>
    <property type="project" value="UniProtKB-UniRule"/>
</dbReference>
<evidence type="ECO:0000259" key="3">
    <source>
        <dbReference type="PROSITE" id="PS50975"/>
    </source>
</evidence>
<dbReference type="InterPro" id="IPR013651">
    <property type="entry name" value="ATP-grasp_RimK-type"/>
</dbReference>
<dbReference type="PANTHER" id="PTHR21621:SF0">
    <property type="entry name" value="BETA-CITRYLGLUTAMATE SYNTHASE B-RELATED"/>
    <property type="match status" value="1"/>
</dbReference>
<dbReference type="PANTHER" id="PTHR21621">
    <property type="entry name" value="RIBOSOMAL PROTEIN S6 MODIFICATION PROTEIN"/>
    <property type="match status" value="1"/>
</dbReference>
<protein>
    <submittedName>
        <fullName evidence="4">RimK domain protein ATP-grasp</fullName>
    </submittedName>
</protein>
<evidence type="ECO:0000313" key="5">
    <source>
        <dbReference type="Proteomes" id="UP000000639"/>
    </source>
</evidence>
<evidence type="ECO:0000313" key="4">
    <source>
        <dbReference type="EMBL" id="ABM04190.1"/>
    </source>
</evidence>
<accession>A1SXH5</accession>
<feature type="domain" description="ATP-grasp" evidence="3">
    <location>
        <begin position="112"/>
        <end position="299"/>
    </location>
</feature>
<dbReference type="KEGG" id="pin:Ping_2459"/>
<sequence length="320" mass="35651">MSSNKRIGSEPTVGIWLYKNGGGIEIQQKLIEILTKKGIRTITDLNLGHAYASGGEIICNGINMENLNAFFSYNAGEQSTFQLYMYQLLNQTTSTLNNYDAFALTEDKFLTAHALNHAGIRTAEYRMIHCDDISLLKKTVSDWQGQVVYKPTDGWGGNGLVKIEDESALDVLIPFLNRMGLENLYLEKYINYDKTDWRVDIVNGEFVGCYGRSAPEGDWKTNITSGGSILLREPKDDVIELAIKAAKVTGLEIAGVDLLYDLDTEEYVVLEVNGIPAFATPEQEKIGLNFNDFKINKIANMIESIIEGEQSEKSHTKIVA</sequence>
<evidence type="ECO:0000256" key="2">
    <source>
        <dbReference type="PROSITE-ProRule" id="PRU00409"/>
    </source>
</evidence>
<dbReference type="InterPro" id="IPR011761">
    <property type="entry name" value="ATP-grasp"/>
</dbReference>
<keyword evidence="2" id="KW-0547">Nucleotide-binding</keyword>
<dbReference type="Pfam" id="PF08443">
    <property type="entry name" value="RimK"/>
    <property type="match status" value="1"/>
</dbReference>
<dbReference type="HOGENOM" id="CLU_911009_0_0_6"/>
<organism evidence="4 5">
    <name type="scientific">Psychromonas ingrahamii (strain DSM 17664 / CCUG 51855 / 37)</name>
    <dbReference type="NCBI Taxonomy" id="357804"/>
    <lineage>
        <taxon>Bacteria</taxon>
        <taxon>Pseudomonadati</taxon>
        <taxon>Pseudomonadota</taxon>
        <taxon>Gammaproteobacteria</taxon>
        <taxon>Alteromonadales</taxon>
        <taxon>Psychromonadaceae</taxon>
        <taxon>Psychromonas</taxon>
    </lineage>
</organism>
<name>A1SXH5_PSYIN</name>
<gene>
    <name evidence="4" type="ordered locus">Ping_2459</name>
</gene>
<keyword evidence="1" id="KW-0464">Manganese</keyword>
<dbReference type="RefSeq" id="WP_011770750.1">
    <property type="nucleotide sequence ID" value="NC_008709.1"/>
</dbReference>
<dbReference type="GO" id="GO:0046872">
    <property type="term" value="F:metal ion binding"/>
    <property type="evidence" value="ECO:0007669"/>
    <property type="project" value="InterPro"/>
</dbReference>
<dbReference type="GO" id="GO:0005737">
    <property type="term" value="C:cytoplasm"/>
    <property type="evidence" value="ECO:0007669"/>
    <property type="project" value="TreeGrafter"/>
</dbReference>
<dbReference type="Proteomes" id="UP000000639">
    <property type="component" value="Chromosome"/>
</dbReference>